<accession>A0A0B7GTH0</accession>
<evidence type="ECO:0000256" key="1">
    <source>
        <dbReference type="ARBA" id="ARBA00004651"/>
    </source>
</evidence>
<dbReference type="PROSITE" id="PS50111">
    <property type="entry name" value="CHEMOTAXIS_TRANSDUC_2"/>
    <property type="match status" value="1"/>
</dbReference>
<proteinExistence type="inferred from homology"/>
<keyword evidence="3" id="KW-0145">Chemotaxis</keyword>
<dbReference type="InterPro" id="IPR003660">
    <property type="entry name" value="HAMP_dom"/>
</dbReference>
<name>A0A0B7GTH0_TREPH</name>
<evidence type="ECO:0000256" key="8">
    <source>
        <dbReference type="ARBA" id="ARBA00029447"/>
    </source>
</evidence>
<dbReference type="AlphaFoldDB" id="A0A0B7GTH0"/>
<dbReference type="Pfam" id="PF00672">
    <property type="entry name" value="HAMP"/>
    <property type="match status" value="1"/>
</dbReference>
<keyword evidence="7 9" id="KW-0807">Transducer</keyword>
<dbReference type="CDD" id="cd12912">
    <property type="entry name" value="PDC2_MCP_like"/>
    <property type="match status" value="1"/>
</dbReference>
<comment type="subcellular location">
    <subcellularLocation>
        <location evidence="1">Cell membrane</location>
        <topology evidence="1">Multi-pass membrane protein</topology>
    </subcellularLocation>
</comment>
<evidence type="ECO:0000256" key="2">
    <source>
        <dbReference type="ARBA" id="ARBA00022475"/>
    </source>
</evidence>
<dbReference type="Pfam" id="PF02743">
    <property type="entry name" value="dCache_1"/>
    <property type="match status" value="1"/>
</dbReference>
<keyword evidence="5 11" id="KW-1133">Transmembrane helix</keyword>
<dbReference type="EMBL" id="CDNC01000014">
    <property type="protein sequence ID" value="CEM61793.1"/>
    <property type="molecule type" value="Genomic_DNA"/>
</dbReference>
<feature type="coiled-coil region" evidence="10">
    <location>
        <begin position="429"/>
        <end position="491"/>
    </location>
</feature>
<feature type="transmembrane region" description="Helical" evidence="11">
    <location>
        <begin position="296"/>
        <end position="319"/>
    </location>
</feature>
<evidence type="ECO:0000256" key="6">
    <source>
        <dbReference type="ARBA" id="ARBA00023136"/>
    </source>
</evidence>
<dbReference type="PANTHER" id="PTHR32089:SF112">
    <property type="entry name" value="LYSOZYME-LIKE PROTEIN-RELATED"/>
    <property type="match status" value="1"/>
</dbReference>
<dbReference type="Proteomes" id="UP000042527">
    <property type="component" value="Unassembled WGS sequence"/>
</dbReference>
<dbReference type="InterPro" id="IPR033479">
    <property type="entry name" value="dCache_1"/>
</dbReference>
<evidence type="ECO:0000259" key="13">
    <source>
        <dbReference type="PROSITE" id="PS50885"/>
    </source>
</evidence>
<evidence type="ECO:0000256" key="10">
    <source>
        <dbReference type="SAM" id="Coils"/>
    </source>
</evidence>
<dbReference type="RefSeq" id="WP_044634625.1">
    <property type="nucleotide sequence ID" value="NZ_CDNC01000014.1"/>
</dbReference>
<keyword evidence="6 11" id="KW-0472">Membrane</keyword>
<sequence>MEIHDSKPINRKKSLSIRKKLLFSFNAILVLLGIFQAYSSVKVAKNTLEKKVESRLHDKAEDIAALISARIDSQIVIIEAIARYPELIDKNTSYIQKNAFLKKELTYNPLFISLEIIDANAKRYLPNGSTIALTDREWILEAFKGKTAISEPFVSRGEEGLIIAIAVPVYDTNQQITGALVAVMNASYLSDMIKDIVVGKTGSCYILGKTGTTIAEKDYKVVMNFENIIEKSKIDPSLKTGADFEKRSIETDESLIGYYMRKGKRTISASKTIPNTGWTVFPYAPLHEFLSHITTLVIMLVGLGLTILIIAIIIIFIVAKKIVEPITRTVNILQDIAEGAGDLTVALPVTGNDEVTQLAIYFNRTIEKIRNSVTAVGSTTGDLQKVGESLSTNMTEIANTVQQISTNIESIKKQAVLQASSVTQTAGSMEQMQRAIENLNINIETQATNVTESSSAIEEMVANINSVNNILAENAKRIAILQEKSAEVKENAANSTQLIKTISDESEGLLDATNVIQHIASQTNLLAMNAAIEAAHAGDAGKGFAVVADEIRKLAEESGTQGKQISSVLKALKVRIDGVAAEAIKAEQLFDETHALAQDVKQQEDTIMNAMNEQSTGSGQVLKAMIDISEITHEVKAGSIEMVSGSKQVSDEMQRLTELTGRITVSMDDMSSGAMQINHAVQEVAEITQKTKESIENLADEVYKFKV</sequence>
<evidence type="ECO:0000256" key="11">
    <source>
        <dbReference type="SAM" id="Phobius"/>
    </source>
</evidence>
<evidence type="ECO:0000313" key="15">
    <source>
        <dbReference type="Proteomes" id="UP000042527"/>
    </source>
</evidence>
<dbReference type="InterPro" id="IPR029151">
    <property type="entry name" value="Sensor-like_sf"/>
</dbReference>
<dbReference type="Gene3D" id="3.30.450.20">
    <property type="entry name" value="PAS domain"/>
    <property type="match status" value="2"/>
</dbReference>
<dbReference type="Pfam" id="PF00015">
    <property type="entry name" value="MCPsignal"/>
    <property type="match status" value="1"/>
</dbReference>
<keyword evidence="2" id="KW-1003">Cell membrane</keyword>
<dbReference type="Gene3D" id="1.10.287.950">
    <property type="entry name" value="Methyl-accepting chemotaxis protein"/>
    <property type="match status" value="1"/>
</dbReference>
<reference evidence="15" key="1">
    <citation type="submission" date="2015-01" db="EMBL/GenBank/DDBJ databases">
        <authorList>
            <person name="Manzoor Shahid"/>
            <person name="Zubair Saima"/>
        </authorList>
    </citation>
    <scope>NUCLEOTIDE SEQUENCE [LARGE SCALE GENOMIC DNA]</scope>
    <source>
        <strain evidence="15">V1</strain>
    </source>
</reference>
<evidence type="ECO:0000256" key="3">
    <source>
        <dbReference type="ARBA" id="ARBA00022500"/>
    </source>
</evidence>
<evidence type="ECO:0000256" key="9">
    <source>
        <dbReference type="PROSITE-ProRule" id="PRU00284"/>
    </source>
</evidence>
<gene>
    <name evidence="14" type="ORF">TPHV1_210026</name>
</gene>
<dbReference type="CDD" id="cd06225">
    <property type="entry name" value="HAMP"/>
    <property type="match status" value="1"/>
</dbReference>
<evidence type="ECO:0000259" key="12">
    <source>
        <dbReference type="PROSITE" id="PS50111"/>
    </source>
</evidence>
<dbReference type="GO" id="GO:0005886">
    <property type="term" value="C:plasma membrane"/>
    <property type="evidence" value="ECO:0007669"/>
    <property type="project" value="UniProtKB-SubCell"/>
</dbReference>
<keyword evidence="10" id="KW-0175">Coiled coil</keyword>
<dbReference type="PANTHER" id="PTHR32089">
    <property type="entry name" value="METHYL-ACCEPTING CHEMOTAXIS PROTEIN MCPB"/>
    <property type="match status" value="1"/>
</dbReference>
<protein>
    <submittedName>
        <fullName evidence="14">Methyl-accepting chemotaxis protein signaling domain protein (Modular protein)</fullName>
    </submittedName>
</protein>
<dbReference type="PROSITE" id="PS50885">
    <property type="entry name" value="HAMP"/>
    <property type="match status" value="1"/>
</dbReference>
<dbReference type="SMART" id="SM00304">
    <property type="entry name" value="HAMP"/>
    <property type="match status" value="1"/>
</dbReference>
<feature type="domain" description="Methyl-accepting transducer" evidence="12">
    <location>
        <begin position="421"/>
        <end position="650"/>
    </location>
</feature>
<dbReference type="GO" id="GO:0007165">
    <property type="term" value="P:signal transduction"/>
    <property type="evidence" value="ECO:0007669"/>
    <property type="project" value="UniProtKB-KW"/>
</dbReference>
<dbReference type="InterPro" id="IPR004089">
    <property type="entry name" value="MCPsignal_dom"/>
</dbReference>
<dbReference type="SUPFAM" id="SSF103190">
    <property type="entry name" value="Sensory domain-like"/>
    <property type="match status" value="1"/>
</dbReference>
<evidence type="ECO:0000256" key="4">
    <source>
        <dbReference type="ARBA" id="ARBA00022692"/>
    </source>
</evidence>
<dbReference type="GO" id="GO:0006935">
    <property type="term" value="P:chemotaxis"/>
    <property type="evidence" value="ECO:0007669"/>
    <property type="project" value="UniProtKB-KW"/>
</dbReference>
<comment type="similarity">
    <text evidence="8">Belongs to the methyl-accepting chemotaxis (MCP) protein family.</text>
</comment>
<evidence type="ECO:0000256" key="7">
    <source>
        <dbReference type="ARBA" id="ARBA00023224"/>
    </source>
</evidence>
<evidence type="ECO:0000256" key="5">
    <source>
        <dbReference type="ARBA" id="ARBA00022989"/>
    </source>
</evidence>
<dbReference type="SMART" id="SM00283">
    <property type="entry name" value="MA"/>
    <property type="match status" value="1"/>
</dbReference>
<feature type="transmembrane region" description="Helical" evidence="11">
    <location>
        <begin position="21"/>
        <end position="38"/>
    </location>
</feature>
<dbReference type="OrthoDB" id="359564at2"/>
<dbReference type="Gene3D" id="6.10.340.10">
    <property type="match status" value="1"/>
</dbReference>
<dbReference type="CDD" id="cd18773">
    <property type="entry name" value="PDC1_HK_sensor"/>
    <property type="match status" value="1"/>
</dbReference>
<dbReference type="SUPFAM" id="SSF58104">
    <property type="entry name" value="Methyl-accepting chemotaxis protein (MCP) signaling domain"/>
    <property type="match status" value="1"/>
</dbReference>
<evidence type="ECO:0000313" key="14">
    <source>
        <dbReference type="EMBL" id="CEM61793.1"/>
    </source>
</evidence>
<keyword evidence="15" id="KW-1185">Reference proteome</keyword>
<keyword evidence="4 11" id="KW-0812">Transmembrane</keyword>
<feature type="domain" description="HAMP" evidence="13">
    <location>
        <begin position="320"/>
        <end position="374"/>
    </location>
</feature>
<organism evidence="14 15">
    <name type="scientific">Treponema phagedenis</name>
    <dbReference type="NCBI Taxonomy" id="162"/>
    <lineage>
        <taxon>Bacteria</taxon>
        <taxon>Pseudomonadati</taxon>
        <taxon>Spirochaetota</taxon>
        <taxon>Spirochaetia</taxon>
        <taxon>Spirochaetales</taxon>
        <taxon>Treponemataceae</taxon>
        <taxon>Treponema</taxon>
    </lineage>
</organism>